<sequence>MSMNGEYLRVTPGELARALEDPEWVLDLAEEIRDAQEEDDETSPAEARHFSTHQTWNLLDFLLKRSLFPVHIVYGEEPLPEADDWGYGPPRYVTADRVRLAADALTWMTYDQLIQGVDHTELAAAEIYPQLWHSPASLDWARDVFTSLTEFFRAAASDGHALVIWLD</sequence>
<dbReference type="GeneID" id="95574976"/>
<dbReference type="RefSeq" id="WP_257856057.1">
    <property type="nucleotide sequence ID" value="NZ_CP102514.1"/>
</dbReference>
<dbReference type="InterPro" id="IPR015068">
    <property type="entry name" value="DUF1877"/>
</dbReference>
<reference evidence="1" key="1">
    <citation type="submission" date="2022-08" db="EMBL/GenBank/DDBJ databases">
        <authorList>
            <person name="Tian L."/>
        </authorList>
    </citation>
    <scope>NUCLEOTIDE SEQUENCE</scope>
    <source>
        <strain evidence="1">CM253</strain>
    </source>
</reference>
<dbReference type="Gene3D" id="3.40.1760.10">
    <property type="entry name" value="YfbM-like super family"/>
    <property type="match status" value="1"/>
</dbReference>
<dbReference type="Pfam" id="PF08974">
    <property type="entry name" value="DUF1877"/>
    <property type="match status" value="1"/>
</dbReference>
<dbReference type="SUPFAM" id="SSF111069">
    <property type="entry name" value="Hypothetical protein yfbM"/>
    <property type="match status" value="1"/>
</dbReference>
<gene>
    <name evidence="1" type="ORF">NRK68_15965</name>
</gene>
<accession>A0ABY5PX33</accession>
<keyword evidence="2" id="KW-1185">Reference proteome</keyword>
<dbReference type="EMBL" id="CP102514">
    <property type="protein sequence ID" value="UUY48570.1"/>
    <property type="molecule type" value="Genomic_DNA"/>
</dbReference>
<dbReference type="InterPro" id="IPR035944">
    <property type="entry name" value="YfbM-like_sf"/>
</dbReference>
<evidence type="ECO:0000313" key="2">
    <source>
        <dbReference type="Proteomes" id="UP001057738"/>
    </source>
</evidence>
<name>A0ABY5PX33_9ACTN</name>
<proteinExistence type="predicted"/>
<organism evidence="1 2">
    <name type="scientific">Streptomyces yangpuensis</name>
    <dbReference type="NCBI Taxonomy" id="1648182"/>
    <lineage>
        <taxon>Bacteria</taxon>
        <taxon>Bacillati</taxon>
        <taxon>Actinomycetota</taxon>
        <taxon>Actinomycetes</taxon>
        <taxon>Kitasatosporales</taxon>
        <taxon>Streptomycetaceae</taxon>
        <taxon>Streptomyces</taxon>
    </lineage>
</organism>
<dbReference type="Proteomes" id="UP001057738">
    <property type="component" value="Chromosome"/>
</dbReference>
<evidence type="ECO:0000313" key="1">
    <source>
        <dbReference type="EMBL" id="UUY48570.1"/>
    </source>
</evidence>
<protein>
    <submittedName>
        <fullName evidence="1">YfbM family protein</fullName>
    </submittedName>
</protein>